<keyword evidence="2" id="KW-1015">Disulfide bond</keyword>
<dbReference type="GO" id="GO:0052689">
    <property type="term" value="F:carboxylic ester hydrolase activity"/>
    <property type="evidence" value="ECO:0007669"/>
    <property type="project" value="UniProtKB-ARBA"/>
</dbReference>
<sequence length="299" mass="30948">MLFVFAQLLGLLAALASAQSLDDTAASNITCSPLELIIARGTNEPPAPKYGIIVGDPLFDATLALLPNITGYAVNYPADLSCESRPDGVNDTLNHLYAQSRACPSQAYVLVGYSQGADVMHFAAAKISPYLYNRIYALVMFGDPGNRGPNELSPQGGNTPPFPAALARKLKENCAPGDPLCNNNGTDVNAHLSYNDAGTTYISDSAKYIKKAYDAKGNQGPEPSPNGGTGEPTLAEEQAIQNLADLIGSGGTTCSTFPTVPASTATATGAPGSSFASGAAITPAPVVGKRVVWRPQNGL</sequence>
<dbReference type="SMART" id="SM01110">
    <property type="entry name" value="Cutinase"/>
    <property type="match status" value="1"/>
</dbReference>
<evidence type="ECO:0000256" key="3">
    <source>
        <dbReference type="SAM" id="SignalP"/>
    </source>
</evidence>
<dbReference type="InterPro" id="IPR029058">
    <property type="entry name" value="AB_hydrolase_fold"/>
</dbReference>
<feature type="signal peptide" evidence="3">
    <location>
        <begin position="1"/>
        <end position="18"/>
    </location>
</feature>
<dbReference type="Pfam" id="PF01083">
    <property type="entry name" value="Cutinase"/>
    <property type="match status" value="1"/>
</dbReference>
<dbReference type="PANTHER" id="PTHR33630:SF9">
    <property type="entry name" value="CUTINASE 4"/>
    <property type="match status" value="1"/>
</dbReference>
<feature type="chain" id="PRO_5025603395" evidence="3">
    <location>
        <begin position="19"/>
        <end position="299"/>
    </location>
</feature>
<dbReference type="AlphaFoldDB" id="A0A6A6UIV9"/>
<dbReference type="PANTHER" id="PTHR33630">
    <property type="entry name" value="CUTINASE RV1984C-RELATED-RELATED"/>
    <property type="match status" value="1"/>
</dbReference>
<name>A0A6A6UIV9_9PEZI</name>
<evidence type="ECO:0000256" key="2">
    <source>
        <dbReference type="ARBA" id="ARBA00023157"/>
    </source>
</evidence>
<evidence type="ECO:0000256" key="1">
    <source>
        <dbReference type="ARBA" id="ARBA00022801"/>
    </source>
</evidence>
<protein>
    <submittedName>
        <fullName evidence="4">Alpha/beta-hydrolase</fullName>
    </submittedName>
</protein>
<dbReference type="EMBL" id="MU004233">
    <property type="protein sequence ID" value="KAF2671397.1"/>
    <property type="molecule type" value="Genomic_DNA"/>
</dbReference>
<dbReference type="InterPro" id="IPR000675">
    <property type="entry name" value="Cutinase/axe"/>
</dbReference>
<reference evidence="4" key="1">
    <citation type="journal article" date="2020" name="Stud. Mycol.">
        <title>101 Dothideomycetes genomes: a test case for predicting lifestyles and emergence of pathogens.</title>
        <authorList>
            <person name="Haridas S."/>
            <person name="Albert R."/>
            <person name="Binder M."/>
            <person name="Bloem J."/>
            <person name="Labutti K."/>
            <person name="Salamov A."/>
            <person name="Andreopoulos B."/>
            <person name="Baker S."/>
            <person name="Barry K."/>
            <person name="Bills G."/>
            <person name="Bluhm B."/>
            <person name="Cannon C."/>
            <person name="Castanera R."/>
            <person name="Culley D."/>
            <person name="Daum C."/>
            <person name="Ezra D."/>
            <person name="Gonzalez J."/>
            <person name="Henrissat B."/>
            <person name="Kuo A."/>
            <person name="Liang C."/>
            <person name="Lipzen A."/>
            <person name="Lutzoni F."/>
            <person name="Magnuson J."/>
            <person name="Mondo S."/>
            <person name="Nolan M."/>
            <person name="Ohm R."/>
            <person name="Pangilinan J."/>
            <person name="Park H.-J."/>
            <person name="Ramirez L."/>
            <person name="Alfaro M."/>
            <person name="Sun H."/>
            <person name="Tritt A."/>
            <person name="Yoshinaga Y."/>
            <person name="Zwiers L.-H."/>
            <person name="Turgeon B."/>
            <person name="Goodwin S."/>
            <person name="Spatafora J."/>
            <person name="Crous P."/>
            <person name="Grigoriev I."/>
        </authorList>
    </citation>
    <scope>NUCLEOTIDE SEQUENCE</scope>
    <source>
        <strain evidence="4">CBS 115976</strain>
    </source>
</reference>
<gene>
    <name evidence="4" type="ORF">BT63DRAFT_453793</name>
</gene>
<accession>A0A6A6UIV9</accession>
<proteinExistence type="predicted"/>
<keyword evidence="5" id="KW-1185">Reference proteome</keyword>
<evidence type="ECO:0000313" key="4">
    <source>
        <dbReference type="EMBL" id="KAF2671397.1"/>
    </source>
</evidence>
<dbReference type="SUPFAM" id="SSF53474">
    <property type="entry name" value="alpha/beta-Hydrolases"/>
    <property type="match status" value="1"/>
</dbReference>
<evidence type="ECO:0000313" key="5">
    <source>
        <dbReference type="Proteomes" id="UP000799302"/>
    </source>
</evidence>
<organism evidence="4 5">
    <name type="scientific">Microthyrium microscopicum</name>
    <dbReference type="NCBI Taxonomy" id="703497"/>
    <lineage>
        <taxon>Eukaryota</taxon>
        <taxon>Fungi</taxon>
        <taxon>Dikarya</taxon>
        <taxon>Ascomycota</taxon>
        <taxon>Pezizomycotina</taxon>
        <taxon>Dothideomycetes</taxon>
        <taxon>Dothideomycetes incertae sedis</taxon>
        <taxon>Microthyriales</taxon>
        <taxon>Microthyriaceae</taxon>
        <taxon>Microthyrium</taxon>
    </lineage>
</organism>
<dbReference type="OrthoDB" id="3225429at2759"/>
<keyword evidence="3" id="KW-0732">Signal</keyword>
<dbReference type="Gene3D" id="3.40.50.1820">
    <property type="entry name" value="alpha/beta hydrolase"/>
    <property type="match status" value="1"/>
</dbReference>
<dbReference type="Proteomes" id="UP000799302">
    <property type="component" value="Unassembled WGS sequence"/>
</dbReference>
<keyword evidence="1 4" id="KW-0378">Hydrolase</keyword>